<protein>
    <recommendedName>
        <fullName evidence="3">DUF637 domain-containing protein</fullName>
    </recommendedName>
</protein>
<name>A0ABM9GNR9_9GAMM</name>
<evidence type="ECO:0000313" key="2">
    <source>
        <dbReference type="Proteomes" id="UP001152485"/>
    </source>
</evidence>
<sequence>MNLGDAIGSTDPSVPYIPPAPQAGCNAVASIIMIAVAVVATIATAGVAAGASYGTIMSTGAGVLTGGAALGTATLTTALGSAALAGTASAAIGGFVGSTVSQVVGKAMGAVDSFSLKNAFASGMSSALGAVKDGASGWHLAGRAAVQGTTTAISSVAANKLVGNQASFRWGNVAASALSSAITGDSGVIGQSPMNPITGIVNSGVRYGADKLFGNQASWNFGNVAVDAFGNALGNSIVAGMRSKQTQANTNKAKDTIAKAVENGATPQAAFQQVAQQIASENGGTVSMGDKSLGNGMDYSVTNAEGQTGHFDLSSVSTVQDGYDMIGYMSDHLRVSPGAGMMLGMATNQIIGQTQRHHDARMNSIQHLDMVKYKLGGTNGVFDRPAMVGIPGVTPGPWAPEFLQAPSGTSSPAWMRQATGQYGPWSDGYIAPITPQERSAWDITKDAVGRSFEFYHDAIVNWPSNFESVLDSYNNRSNGINSISQTGGLTLQGTLFQLDFERNIAIDSDGVFSFNQLGGGYGLDSGPGFMINANLGIEKAVGATSTQHTTGHQLVSQVNIGLGDYLNYSPTVGGLYEQNPFTMGFDNAFANTYGHDLSVGFGIGAPIPSVSGLHQYSPEFSQAGVDLGLFGKTVYTGLNYLFFSEE</sequence>
<reference evidence="1 2" key="1">
    <citation type="submission" date="2022-07" db="EMBL/GenBank/DDBJ databases">
        <authorList>
            <person name="Criscuolo A."/>
        </authorList>
    </citation>
    <scope>NUCLEOTIDE SEQUENCE [LARGE SCALE GENOMIC DNA]</scope>
    <source>
        <strain evidence="2">CIP 111951</strain>
    </source>
</reference>
<organism evidence="1 2">
    <name type="scientific">Pseudoalteromonas holothuriae</name>
    <dbReference type="NCBI Taxonomy" id="2963714"/>
    <lineage>
        <taxon>Bacteria</taxon>
        <taxon>Pseudomonadati</taxon>
        <taxon>Pseudomonadota</taxon>
        <taxon>Gammaproteobacteria</taxon>
        <taxon>Alteromonadales</taxon>
        <taxon>Pseudoalteromonadaceae</taxon>
        <taxon>Pseudoalteromonas</taxon>
    </lineage>
</organism>
<comment type="caution">
    <text evidence="1">The sequence shown here is derived from an EMBL/GenBank/DDBJ whole genome shotgun (WGS) entry which is preliminary data.</text>
</comment>
<dbReference type="EMBL" id="CAMAPD010000046">
    <property type="protein sequence ID" value="CAH9068512.1"/>
    <property type="molecule type" value="Genomic_DNA"/>
</dbReference>
<gene>
    <name evidence="1" type="ORF">PSECIP111951_04177</name>
</gene>
<proteinExistence type="predicted"/>
<evidence type="ECO:0008006" key="3">
    <source>
        <dbReference type="Google" id="ProtNLM"/>
    </source>
</evidence>
<evidence type="ECO:0000313" key="1">
    <source>
        <dbReference type="EMBL" id="CAH9068512.1"/>
    </source>
</evidence>
<dbReference type="Proteomes" id="UP001152485">
    <property type="component" value="Unassembled WGS sequence"/>
</dbReference>
<accession>A0ABM9GNR9</accession>